<accession>A0AAJ1TQ89</accession>
<organism evidence="2 3">
    <name type="scientific">Methylobacterium brachiatum</name>
    <dbReference type="NCBI Taxonomy" id="269660"/>
    <lineage>
        <taxon>Bacteria</taxon>
        <taxon>Pseudomonadati</taxon>
        <taxon>Pseudomonadota</taxon>
        <taxon>Alphaproteobacteria</taxon>
        <taxon>Hyphomicrobiales</taxon>
        <taxon>Methylobacteriaceae</taxon>
        <taxon>Methylobacterium</taxon>
    </lineage>
</organism>
<dbReference type="Proteomes" id="UP001223420">
    <property type="component" value="Unassembled WGS sequence"/>
</dbReference>
<keyword evidence="1" id="KW-1133">Transmembrane helix</keyword>
<sequence>MSFRALAILVTLSTLGVVVLTVAEEPDRLWVVVGKLGEGGMWTALAIFVGIAALLGYRRRAQRP</sequence>
<keyword evidence="1" id="KW-0472">Membrane</keyword>
<evidence type="ECO:0000313" key="3">
    <source>
        <dbReference type="Proteomes" id="UP001223420"/>
    </source>
</evidence>
<gene>
    <name evidence="2" type="ORF">QO001_000035</name>
</gene>
<dbReference type="EMBL" id="JAUSWL010000001">
    <property type="protein sequence ID" value="MDQ0541127.1"/>
    <property type="molecule type" value="Genomic_DNA"/>
</dbReference>
<name>A0AAJ1TQ89_9HYPH</name>
<protein>
    <submittedName>
        <fullName evidence="2">Uncharacterized protein</fullName>
    </submittedName>
</protein>
<keyword evidence="1" id="KW-0812">Transmembrane</keyword>
<dbReference type="RefSeq" id="WP_230365183.1">
    <property type="nucleotide sequence ID" value="NZ_JAJALK010000001.1"/>
</dbReference>
<proteinExistence type="predicted"/>
<evidence type="ECO:0000313" key="2">
    <source>
        <dbReference type="EMBL" id="MDQ0541127.1"/>
    </source>
</evidence>
<reference evidence="2" key="1">
    <citation type="submission" date="2023-07" db="EMBL/GenBank/DDBJ databases">
        <title>Genomic Encyclopedia of Type Strains, Phase IV (KMG-IV): sequencing the most valuable type-strain genomes for metagenomic binning, comparative biology and taxonomic classification.</title>
        <authorList>
            <person name="Goeker M."/>
        </authorList>
    </citation>
    <scope>NUCLEOTIDE SEQUENCE</scope>
    <source>
        <strain evidence="2">DSM 19569</strain>
    </source>
</reference>
<comment type="caution">
    <text evidence="2">The sequence shown here is derived from an EMBL/GenBank/DDBJ whole genome shotgun (WGS) entry which is preliminary data.</text>
</comment>
<feature type="transmembrane region" description="Helical" evidence="1">
    <location>
        <begin position="39"/>
        <end position="57"/>
    </location>
</feature>
<dbReference type="AlphaFoldDB" id="A0AAJ1TQ89"/>
<evidence type="ECO:0000256" key="1">
    <source>
        <dbReference type="SAM" id="Phobius"/>
    </source>
</evidence>